<dbReference type="VEuPathDB" id="FungiDB:H257_12298"/>
<dbReference type="PANTHER" id="PTHR24345:SF91">
    <property type="entry name" value="SERINE_THREONINE-PROTEIN KINASE PLK4"/>
    <property type="match status" value="1"/>
</dbReference>
<dbReference type="RefSeq" id="XP_009837760.1">
    <property type="nucleotide sequence ID" value="XM_009839458.1"/>
</dbReference>
<evidence type="ECO:0000313" key="8">
    <source>
        <dbReference type="EMBL" id="ETV72974.1"/>
    </source>
</evidence>
<organism evidence="8">
    <name type="scientific">Aphanomyces astaci</name>
    <name type="common">Crayfish plague agent</name>
    <dbReference type="NCBI Taxonomy" id="112090"/>
    <lineage>
        <taxon>Eukaryota</taxon>
        <taxon>Sar</taxon>
        <taxon>Stramenopiles</taxon>
        <taxon>Oomycota</taxon>
        <taxon>Saprolegniomycetes</taxon>
        <taxon>Saprolegniales</taxon>
        <taxon>Verrucalvaceae</taxon>
        <taxon>Aphanomyces</taxon>
    </lineage>
</organism>
<dbReference type="GO" id="GO:0004674">
    <property type="term" value="F:protein serine/threonine kinase activity"/>
    <property type="evidence" value="ECO:0007669"/>
    <property type="project" value="UniProtKB-KW"/>
</dbReference>
<evidence type="ECO:0000259" key="7">
    <source>
        <dbReference type="PROSITE" id="PS50011"/>
    </source>
</evidence>
<evidence type="ECO:0000256" key="5">
    <source>
        <dbReference type="ARBA" id="ARBA00022840"/>
    </source>
</evidence>
<evidence type="ECO:0000256" key="2">
    <source>
        <dbReference type="ARBA" id="ARBA00022679"/>
    </source>
</evidence>
<keyword evidence="5" id="KW-0067">ATP-binding</keyword>
<dbReference type="EMBL" id="KI913152">
    <property type="protein sequence ID" value="ETV72974.1"/>
    <property type="molecule type" value="Genomic_DNA"/>
</dbReference>
<dbReference type="Pfam" id="PF00069">
    <property type="entry name" value="Pkinase"/>
    <property type="match status" value="1"/>
</dbReference>
<dbReference type="AlphaFoldDB" id="W4G1N9"/>
<proteinExistence type="predicted"/>
<dbReference type="PANTHER" id="PTHR24345">
    <property type="entry name" value="SERINE/THREONINE-PROTEIN KINASE PLK"/>
    <property type="match status" value="1"/>
</dbReference>
<name>W4G1N9_APHAT</name>
<dbReference type="InterPro" id="IPR011009">
    <property type="entry name" value="Kinase-like_dom_sf"/>
</dbReference>
<dbReference type="OrthoDB" id="541276at2759"/>
<keyword evidence="2" id="KW-0808">Transferase</keyword>
<feature type="transmembrane region" description="Helical" evidence="6">
    <location>
        <begin position="201"/>
        <end position="223"/>
    </location>
</feature>
<keyword evidence="6" id="KW-1133">Transmembrane helix</keyword>
<evidence type="ECO:0000256" key="6">
    <source>
        <dbReference type="SAM" id="Phobius"/>
    </source>
</evidence>
<keyword evidence="6" id="KW-0812">Transmembrane</keyword>
<dbReference type="STRING" id="112090.W4G1N9"/>
<evidence type="ECO:0000256" key="4">
    <source>
        <dbReference type="ARBA" id="ARBA00022777"/>
    </source>
</evidence>
<sequence length="326" mass="36805">RRFQLFGMHQRYTTQRVIANALYGQVLLAKDQWTGDLVAVKKMDVEAARNHEIVRGDHRHVDEDIEVEMHVNRVLSAKGGHPHIVRLRDEFIQDGFDHLIFDYCSGGDLFEALDQGPFKTSVAQRYFGQIAHAIAFMHTKGIAHRDLSLENVLLHNDQCYVCDFGLAASVSCRSHDIVGKPYYIAPEALDGRGYDPSKADVWSLGVMLFMMLTGVPLCISATLNDRRFVYLKCHGLRGLLLSWHIDMGPEELDLLEHMLCVDPSRRIRVDQVLAHAFVNGGGGFERIDNSHSTKTEPPPHKASVTSKAFAVMLRFFRQPNVDVPVM</sequence>
<dbReference type="SUPFAM" id="SSF56112">
    <property type="entry name" value="Protein kinase-like (PK-like)"/>
    <property type="match status" value="1"/>
</dbReference>
<accession>W4G1N9</accession>
<keyword evidence="4 8" id="KW-0418">Kinase</keyword>
<protein>
    <submittedName>
        <fullName evidence="8">Serine/threonine protein kinase</fullName>
    </submittedName>
</protein>
<dbReference type="GO" id="GO:0005634">
    <property type="term" value="C:nucleus"/>
    <property type="evidence" value="ECO:0007669"/>
    <property type="project" value="TreeGrafter"/>
</dbReference>
<dbReference type="Gene3D" id="1.10.510.10">
    <property type="entry name" value="Transferase(Phosphotransferase) domain 1"/>
    <property type="match status" value="1"/>
</dbReference>
<reference evidence="8" key="1">
    <citation type="submission" date="2013-12" db="EMBL/GenBank/DDBJ databases">
        <title>The Genome Sequence of Aphanomyces astaci APO3.</title>
        <authorList>
            <consortium name="The Broad Institute Genomics Platform"/>
            <person name="Russ C."/>
            <person name="Tyler B."/>
            <person name="van West P."/>
            <person name="Dieguez-Uribeondo J."/>
            <person name="Young S.K."/>
            <person name="Zeng Q."/>
            <person name="Gargeya S."/>
            <person name="Fitzgerald M."/>
            <person name="Abouelleil A."/>
            <person name="Alvarado L."/>
            <person name="Chapman S.B."/>
            <person name="Gainer-Dewar J."/>
            <person name="Goldberg J."/>
            <person name="Griggs A."/>
            <person name="Gujja S."/>
            <person name="Hansen M."/>
            <person name="Howarth C."/>
            <person name="Imamovic A."/>
            <person name="Ireland A."/>
            <person name="Larimer J."/>
            <person name="McCowan C."/>
            <person name="Murphy C."/>
            <person name="Pearson M."/>
            <person name="Poon T.W."/>
            <person name="Priest M."/>
            <person name="Roberts A."/>
            <person name="Saif S."/>
            <person name="Shea T."/>
            <person name="Sykes S."/>
            <person name="Wortman J."/>
            <person name="Nusbaum C."/>
            <person name="Birren B."/>
        </authorList>
    </citation>
    <scope>NUCLEOTIDE SEQUENCE [LARGE SCALE GENOMIC DNA]</scope>
    <source>
        <strain evidence="8">APO3</strain>
    </source>
</reference>
<evidence type="ECO:0000256" key="3">
    <source>
        <dbReference type="ARBA" id="ARBA00022741"/>
    </source>
</evidence>
<feature type="non-terminal residue" evidence="8">
    <location>
        <position position="1"/>
    </location>
</feature>
<keyword evidence="6" id="KW-0472">Membrane</keyword>
<dbReference type="InterPro" id="IPR000719">
    <property type="entry name" value="Prot_kinase_dom"/>
</dbReference>
<dbReference type="GO" id="GO:0005524">
    <property type="term" value="F:ATP binding"/>
    <property type="evidence" value="ECO:0007669"/>
    <property type="project" value="UniProtKB-KW"/>
</dbReference>
<gene>
    <name evidence="8" type="ORF">H257_12298</name>
</gene>
<feature type="domain" description="Protein kinase" evidence="7">
    <location>
        <begin position="12"/>
        <end position="278"/>
    </location>
</feature>
<evidence type="ECO:0000256" key="1">
    <source>
        <dbReference type="ARBA" id="ARBA00022527"/>
    </source>
</evidence>
<keyword evidence="3" id="KW-0547">Nucleotide-binding</keyword>
<dbReference type="PROSITE" id="PS50011">
    <property type="entry name" value="PROTEIN_KINASE_DOM"/>
    <property type="match status" value="1"/>
</dbReference>
<keyword evidence="1 8" id="KW-0723">Serine/threonine-protein kinase</keyword>
<dbReference type="GeneID" id="20814294"/>